<evidence type="ECO:0008006" key="5">
    <source>
        <dbReference type="Google" id="ProtNLM"/>
    </source>
</evidence>
<dbReference type="AlphaFoldDB" id="A0A1J7BJS2"/>
<feature type="chain" id="PRO_5009643337" description="Secreted protein" evidence="2">
    <location>
        <begin position="21"/>
        <end position="247"/>
    </location>
</feature>
<gene>
    <name evidence="3" type="ORF">BIV57_03610</name>
</gene>
<proteinExistence type="predicted"/>
<organism evidence="3 4">
    <name type="scientific">Mangrovactinospora gilvigrisea</name>
    <dbReference type="NCBI Taxonomy" id="1428644"/>
    <lineage>
        <taxon>Bacteria</taxon>
        <taxon>Bacillati</taxon>
        <taxon>Actinomycetota</taxon>
        <taxon>Actinomycetes</taxon>
        <taxon>Kitasatosporales</taxon>
        <taxon>Streptomycetaceae</taxon>
        <taxon>Mangrovactinospora</taxon>
    </lineage>
</organism>
<dbReference type="STRING" id="1428644.BIV57_03610"/>
<keyword evidence="2" id="KW-0732">Signal</keyword>
<reference evidence="3 4" key="1">
    <citation type="submission" date="2016-10" db="EMBL/GenBank/DDBJ databases">
        <title>Genome sequence of Streptomyces gilvigriseus MUSC 26.</title>
        <authorList>
            <person name="Lee L.-H."/>
            <person name="Ser H.-L."/>
        </authorList>
    </citation>
    <scope>NUCLEOTIDE SEQUENCE [LARGE SCALE GENOMIC DNA]</scope>
    <source>
        <strain evidence="3 4">MUSC 26</strain>
    </source>
</reference>
<dbReference type="OrthoDB" id="3866654at2"/>
<protein>
    <recommendedName>
        <fullName evidence="5">Secreted protein</fullName>
    </recommendedName>
</protein>
<dbReference type="EMBL" id="MLCF01000011">
    <property type="protein sequence ID" value="OIV38837.1"/>
    <property type="molecule type" value="Genomic_DNA"/>
</dbReference>
<sequence length="247" mass="26105">MKLARLLIAVPVVAAGIAAAARGLRHTVRSAVAAEFAAERDRESAEARAYWNEQRRRELEDEAGMPEQRIAVDDLLPLDADMDPEFAAALRHALEDIADSDLAGPAVPPAAAGTGPDAGPAGPGVPDPMRHPSNPAWVPNTPDQAWTERRLTELCAQGTPLADVRPGPLGTLDLYVFEDETTLCVIPGDREVTERLVDALRAGHAVRMLGGSTIAGSFALTFEIAAPDTPDAPAVYLLADRVVASAQ</sequence>
<feature type="region of interest" description="Disordered" evidence="1">
    <location>
        <begin position="101"/>
        <end position="125"/>
    </location>
</feature>
<dbReference type="Proteomes" id="UP000243342">
    <property type="component" value="Unassembled WGS sequence"/>
</dbReference>
<accession>A0A1J7BJS2</accession>
<name>A0A1J7BJS2_9ACTN</name>
<keyword evidence="4" id="KW-1185">Reference proteome</keyword>
<dbReference type="RefSeq" id="WP_071655170.1">
    <property type="nucleotide sequence ID" value="NZ_MLCF01000011.1"/>
</dbReference>
<feature type="signal peptide" evidence="2">
    <location>
        <begin position="1"/>
        <end position="20"/>
    </location>
</feature>
<evidence type="ECO:0000256" key="2">
    <source>
        <dbReference type="SAM" id="SignalP"/>
    </source>
</evidence>
<evidence type="ECO:0000313" key="3">
    <source>
        <dbReference type="EMBL" id="OIV38837.1"/>
    </source>
</evidence>
<feature type="compositionally biased region" description="Low complexity" evidence="1">
    <location>
        <begin position="103"/>
        <end position="120"/>
    </location>
</feature>
<comment type="caution">
    <text evidence="3">The sequence shown here is derived from an EMBL/GenBank/DDBJ whole genome shotgun (WGS) entry which is preliminary data.</text>
</comment>
<evidence type="ECO:0000313" key="4">
    <source>
        <dbReference type="Proteomes" id="UP000243342"/>
    </source>
</evidence>
<evidence type="ECO:0000256" key="1">
    <source>
        <dbReference type="SAM" id="MobiDB-lite"/>
    </source>
</evidence>